<dbReference type="Pfam" id="PF12040">
    <property type="entry name" value="DUF3526"/>
    <property type="match status" value="1"/>
</dbReference>
<feature type="transmembrane region" description="Helical" evidence="1">
    <location>
        <begin position="306"/>
        <end position="326"/>
    </location>
</feature>
<proteinExistence type="predicted"/>
<keyword evidence="1" id="KW-0812">Transmembrane</keyword>
<feature type="transmembrane region" description="Helical" evidence="1">
    <location>
        <begin position="30"/>
        <end position="55"/>
    </location>
</feature>
<sequence>MTGSLETVIHLFFFSKKLPERWKELLAGKILGLLYTVSLIYFPVIILSILLWLSLTGFQSTGDELLRLFWIVLGYFVYFFIICIVCILVSAVSKTSRESLIKLISIWLLFIVIMPRTAQAFGAYLHPAPSKIDFDTRVENELLKTGDSHNPDDIHYKAIKDSLLQTYKVKTVEELPFNYSGYIMAEGEKISAGIYNTYWKKQLEIYEKQNNVNQYLSYVNPFLSIKNLSMALTGSDFNSYTSYQEQVEVYRYQLAQLMNKLQMENISNKKQKADEKPYTISSDHWKQMPDFQYRFIERKNLFRNEVVSIISLIIWVVGLLFFIHYVSKKIKI</sequence>
<protein>
    <recommendedName>
        <fullName evidence="4">DUF3526 domain-containing protein</fullName>
    </recommendedName>
</protein>
<dbReference type="Proteomes" id="UP000007509">
    <property type="component" value="Unassembled WGS sequence"/>
</dbReference>
<evidence type="ECO:0000256" key="1">
    <source>
        <dbReference type="SAM" id="Phobius"/>
    </source>
</evidence>
<accession>J3CI01</accession>
<keyword evidence="1" id="KW-1133">Transmembrane helix</keyword>
<dbReference type="OrthoDB" id="184009at2"/>
<dbReference type="InterPro" id="IPR021913">
    <property type="entry name" value="DUF3526"/>
</dbReference>
<dbReference type="PATRIC" id="fig|1144316.3.peg.2148"/>
<evidence type="ECO:0000313" key="2">
    <source>
        <dbReference type="EMBL" id="EJL71801.1"/>
    </source>
</evidence>
<evidence type="ECO:0008006" key="4">
    <source>
        <dbReference type="Google" id="ProtNLM"/>
    </source>
</evidence>
<name>J3CI01_9FLAO</name>
<reference evidence="2 3" key="1">
    <citation type="journal article" date="2012" name="J. Bacteriol.">
        <title>Twenty-one genome sequences from Pseudomonas species and 19 genome sequences from diverse bacteria isolated from the rhizosphere and endosphere of Populus deltoides.</title>
        <authorList>
            <person name="Brown S.D."/>
            <person name="Utturkar S.M."/>
            <person name="Klingeman D.M."/>
            <person name="Johnson C.M."/>
            <person name="Martin S.L."/>
            <person name="Land M.L."/>
            <person name="Lu T.Y."/>
            <person name="Schadt C.W."/>
            <person name="Doktycz M.J."/>
            <person name="Pelletier D.A."/>
        </authorList>
    </citation>
    <scope>NUCLEOTIDE SEQUENCE [LARGE SCALE GENOMIC DNA]</scope>
    <source>
        <strain evidence="2 3">CF314</strain>
    </source>
</reference>
<keyword evidence="1" id="KW-0472">Membrane</keyword>
<dbReference type="PANTHER" id="PTHR43471:SF1">
    <property type="entry name" value="ABC TRANSPORTER PERMEASE PROTEIN NOSY-RELATED"/>
    <property type="match status" value="1"/>
</dbReference>
<feature type="transmembrane region" description="Helical" evidence="1">
    <location>
        <begin position="104"/>
        <end position="125"/>
    </location>
</feature>
<keyword evidence="3" id="KW-1185">Reference proteome</keyword>
<dbReference type="EMBL" id="AKJY01000035">
    <property type="protein sequence ID" value="EJL71801.1"/>
    <property type="molecule type" value="Genomic_DNA"/>
</dbReference>
<feature type="transmembrane region" description="Helical" evidence="1">
    <location>
        <begin position="67"/>
        <end position="92"/>
    </location>
</feature>
<comment type="caution">
    <text evidence="2">The sequence shown here is derived from an EMBL/GenBank/DDBJ whole genome shotgun (WGS) entry which is preliminary data.</text>
</comment>
<dbReference type="PANTHER" id="PTHR43471">
    <property type="entry name" value="ABC TRANSPORTER PERMEASE"/>
    <property type="match status" value="1"/>
</dbReference>
<evidence type="ECO:0000313" key="3">
    <source>
        <dbReference type="Proteomes" id="UP000007509"/>
    </source>
</evidence>
<organism evidence="2 3">
    <name type="scientific">Chryseobacterium populi</name>
    <dbReference type="NCBI Taxonomy" id="1144316"/>
    <lineage>
        <taxon>Bacteria</taxon>
        <taxon>Pseudomonadati</taxon>
        <taxon>Bacteroidota</taxon>
        <taxon>Flavobacteriia</taxon>
        <taxon>Flavobacteriales</taxon>
        <taxon>Weeksellaceae</taxon>
        <taxon>Chryseobacterium group</taxon>
        <taxon>Chryseobacterium</taxon>
    </lineage>
</organism>
<dbReference type="AlphaFoldDB" id="J3CI01"/>
<gene>
    <name evidence="2" type="ORF">PMI13_02137</name>
</gene>